<keyword evidence="2" id="KW-1185">Reference proteome</keyword>
<sequence length="83" mass="9161">SDLSYKVLQSSDILTLGRGLYYAYPSCPNLPPVAGQAFWISINGVDDNYKIIEAIPAGTGFKYFFKAKKLSGTWGGWEKYSAD</sequence>
<evidence type="ECO:0000313" key="2">
    <source>
        <dbReference type="Proteomes" id="UP000634672"/>
    </source>
</evidence>
<accession>A0ABR7HHC7</accession>
<reference evidence="1 2" key="1">
    <citation type="submission" date="2020-08" db="EMBL/GenBank/DDBJ databases">
        <title>Genome public.</title>
        <authorList>
            <person name="Liu C."/>
            <person name="Sun Q."/>
        </authorList>
    </citation>
    <scope>NUCLEOTIDE SEQUENCE [LARGE SCALE GENOMIC DNA]</scope>
    <source>
        <strain evidence="1 2">NSJ-66</strain>
    </source>
</reference>
<feature type="non-terminal residue" evidence="1">
    <location>
        <position position="1"/>
    </location>
</feature>
<dbReference type="EMBL" id="JACOPB010000071">
    <property type="protein sequence ID" value="MBC5712595.1"/>
    <property type="molecule type" value="Genomic_DNA"/>
</dbReference>
<organism evidence="1 2">
    <name type="scientific">Hungatella hominis</name>
    <dbReference type="NCBI Taxonomy" id="2763050"/>
    <lineage>
        <taxon>Bacteria</taxon>
        <taxon>Bacillati</taxon>
        <taxon>Bacillota</taxon>
        <taxon>Clostridia</taxon>
        <taxon>Lachnospirales</taxon>
        <taxon>Lachnospiraceae</taxon>
        <taxon>Hungatella</taxon>
    </lineage>
</organism>
<protein>
    <submittedName>
        <fullName evidence="1">Uncharacterized protein</fullName>
    </submittedName>
</protein>
<proteinExistence type="predicted"/>
<gene>
    <name evidence="1" type="ORF">H8S75_32380</name>
</gene>
<evidence type="ECO:0000313" key="1">
    <source>
        <dbReference type="EMBL" id="MBC5712595.1"/>
    </source>
</evidence>
<dbReference type="Proteomes" id="UP000634672">
    <property type="component" value="Unassembled WGS sequence"/>
</dbReference>
<name>A0ABR7HHC7_9FIRM</name>
<comment type="caution">
    <text evidence="1">The sequence shown here is derived from an EMBL/GenBank/DDBJ whole genome shotgun (WGS) entry which is preliminary data.</text>
</comment>
<dbReference type="RefSeq" id="WP_187024979.1">
    <property type="nucleotide sequence ID" value="NZ_JACOPB010000071.1"/>
</dbReference>